<dbReference type="VEuPathDB" id="FungiDB:H310_12129"/>
<dbReference type="EMBL" id="KI913987">
    <property type="protein sequence ID" value="ETV94115.1"/>
    <property type="molecule type" value="Genomic_DNA"/>
</dbReference>
<feature type="region of interest" description="Disordered" evidence="1">
    <location>
        <begin position="237"/>
        <end position="256"/>
    </location>
</feature>
<proteinExistence type="predicted"/>
<sequence length="355" mass="40917">MLSLNSYGLSRTSNQHLTLPRLAQSPIRETNTMSVGKLAQERRDMHPWYRTTSGFDYGRHVDFQDVGLKLSPVSPHAKHMDFTEGFLHGPYTDSSLGSLDMKKKRLILSDKLRAEHKIRMQAKFDEKQQQLNFKREIRRELRDKRRLERAEHTHASTVIQRHVRGMLVRLHMAAARSQLANESAARIQAFYRSQMRVYRAKQALQRIKDDLAADAARVIQHKVRNHLAKLHARAELERRRQQRAHRRQQIQQEMMDRRRRAAVVIQRMSRGFLVRQRMKRRRLVADSAVGAPILVGSKRRQPIASTAQTAAWTGPKQQPSKQAAPSPSKPTGKKKASAAPALRRFSSTDMALNDT</sequence>
<dbReference type="SMART" id="SM00015">
    <property type="entry name" value="IQ"/>
    <property type="match status" value="2"/>
</dbReference>
<organism evidence="2">
    <name type="scientific">Aphanomyces invadans</name>
    <dbReference type="NCBI Taxonomy" id="157072"/>
    <lineage>
        <taxon>Eukaryota</taxon>
        <taxon>Sar</taxon>
        <taxon>Stramenopiles</taxon>
        <taxon>Oomycota</taxon>
        <taxon>Saprolegniomycetes</taxon>
        <taxon>Saprolegniales</taxon>
        <taxon>Verrucalvaceae</taxon>
        <taxon>Aphanomyces</taxon>
    </lineage>
</organism>
<accession>A0A024TIW9</accession>
<feature type="compositionally biased region" description="Polar residues" evidence="1">
    <location>
        <begin position="345"/>
        <end position="355"/>
    </location>
</feature>
<dbReference type="InterPro" id="IPR000048">
    <property type="entry name" value="IQ_motif_EF-hand-BS"/>
</dbReference>
<feature type="region of interest" description="Disordered" evidence="1">
    <location>
        <begin position="300"/>
        <end position="355"/>
    </location>
</feature>
<protein>
    <submittedName>
        <fullName evidence="2">Uncharacterized protein</fullName>
    </submittedName>
</protein>
<gene>
    <name evidence="2" type="ORF">H310_12129</name>
</gene>
<dbReference type="PROSITE" id="PS50096">
    <property type="entry name" value="IQ"/>
    <property type="match status" value="3"/>
</dbReference>
<reference evidence="2" key="1">
    <citation type="submission" date="2013-12" db="EMBL/GenBank/DDBJ databases">
        <title>The Genome Sequence of Aphanomyces invadans NJM9701.</title>
        <authorList>
            <consortium name="The Broad Institute Genomics Platform"/>
            <person name="Russ C."/>
            <person name="Tyler B."/>
            <person name="van West P."/>
            <person name="Dieguez-Uribeondo J."/>
            <person name="Young S.K."/>
            <person name="Zeng Q."/>
            <person name="Gargeya S."/>
            <person name="Fitzgerald M."/>
            <person name="Abouelleil A."/>
            <person name="Alvarado L."/>
            <person name="Chapman S.B."/>
            <person name="Gainer-Dewar J."/>
            <person name="Goldberg J."/>
            <person name="Griggs A."/>
            <person name="Gujja S."/>
            <person name="Hansen M."/>
            <person name="Howarth C."/>
            <person name="Imamovic A."/>
            <person name="Ireland A."/>
            <person name="Larimer J."/>
            <person name="McCowan C."/>
            <person name="Murphy C."/>
            <person name="Pearson M."/>
            <person name="Poon T.W."/>
            <person name="Priest M."/>
            <person name="Roberts A."/>
            <person name="Saif S."/>
            <person name="Shea T."/>
            <person name="Sykes S."/>
            <person name="Wortman J."/>
            <person name="Nusbaum C."/>
            <person name="Birren B."/>
        </authorList>
    </citation>
    <scope>NUCLEOTIDE SEQUENCE [LARGE SCALE GENOMIC DNA]</scope>
    <source>
        <strain evidence="2">NJM9701</strain>
    </source>
</reference>
<dbReference type="Gene3D" id="1.20.5.190">
    <property type="match status" value="1"/>
</dbReference>
<feature type="compositionally biased region" description="Low complexity" evidence="1">
    <location>
        <begin position="315"/>
        <end position="330"/>
    </location>
</feature>
<dbReference type="RefSeq" id="XP_008877318.1">
    <property type="nucleotide sequence ID" value="XM_008879096.1"/>
</dbReference>
<evidence type="ECO:0000313" key="2">
    <source>
        <dbReference type="EMBL" id="ETV94115.1"/>
    </source>
</evidence>
<dbReference type="Pfam" id="PF00612">
    <property type="entry name" value="IQ"/>
    <property type="match status" value="2"/>
</dbReference>
<name>A0A024TIW9_9STRA</name>
<dbReference type="GeneID" id="20089179"/>
<dbReference type="CDD" id="cd23767">
    <property type="entry name" value="IQCD"/>
    <property type="match status" value="1"/>
</dbReference>
<dbReference type="eggNOG" id="ENOG502S3QN">
    <property type="taxonomic scope" value="Eukaryota"/>
</dbReference>
<evidence type="ECO:0000256" key="1">
    <source>
        <dbReference type="SAM" id="MobiDB-lite"/>
    </source>
</evidence>
<dbReference type="AlphaFoldDB" id="A0A024TIW9"/>
<dbReference type="OrthoDB" id="76625at2759"/>